<reference evidence="2" key="1">
    <citation type="submission" date="2020-02" db="EMBL/GenBank/DDBJ databases">
        <authorList>
            <person name="Meier V. D."/>
        </authorList>
    </citation>
    <scope>NUCLEOTIDE SEQUENCE</scope>
    <source>
        <strain evidence="2">AVDCRST_MAG32</strain>
    </source>
</reference>
<feature type="non-terminal residue" evidence="2">
    <location>
        <position position="1"/>
    </location>
</feature>
<feature type="compositionally biased region" description="Low complexity" evidence="1">
    <location>
        <begin position="105"/>
        <end position="130"/>
    </location>
</feature>
<dbReference type="EMBL" id="CADCUM010000050">
    <property type="protein sequence ID" value="CAA9374644.1"/>
    <property type="molecule type" value="Genomic_DNA"/>
</dbReference>
<proteinExistence type="predicted"/>
<feature type="non-terminal residue" evidence="2">
    <location>
        <position position="152"/>
    </location>
</feature>
<organism evidence="2">
    <name type="scientific">uncultured Nocardioides sp</name>
    <dbReference type="NCBI Taxonomy" id="198441"/>
    <lineage>
        <taxon>Bacteria</taxon>
        <taxon>Bacillati</taxon>
        <taxon>Actinomycetota</taxon>
        <taxon>Actinomycetes</taxon>
        <taxon>Propionibacteriales</taxon>
        <taxon>Nocardioidaceae</taxon>
        <taxon>Nocardioides</taxon>
        <taxon>environmental samples</taxon>
    </lineage>
</organism>
<feature type="compositionally biased region" description="Basic and acidic residues" evidence="1">
    <location>
        <begin position="51"/>
        <end position="71"/>
    </location>
</feature>
<feature type="compositionally biased region" description="Basic residues" evidence="1">
    <location>
        <begin position="131"/>
        <end position="143"/>
    </location>
</feature>
<accession>A0A6J4N596</accession>
<feature type="compositionally biased region" description="Basic residues" evidence="1">
    <location>
        <begin position="84"/>
        <end position="104"/>
    </location>
</feature>
<dbReference type="GO" id="GO:0000502">
    <property type="term" value="C:proteasome complex"/>
    <property type="evidence" value="ECO:0007669"/>
    <property type="project" value="UniProtKB-KW"/>
</dbReference>
<feature type="region of interest" description="Disordered" evidence="1">
    <location>
        <begin position="1"/>
        <end position="152"/>
    </location>
</feature>
<protein>
    <submittedName>
        <fullName evidence="2">Bacterial proteasome-activating AAA-ATPase (PAN)</fullName>
    </submittedName>
</protein>
<sequence>VRTDTRATCHSGALPGGRGHRPAPPPGRRARSLARAGDAPRRHAAIARRGVHAERAARPDPARRPRPDHQAEGGGRPARSAAGRLRHVPGTQRRRLRRRLHRRSQAAGQRQPRCRPRPAGARPGGHAQRGPQRRGRLRLRAGRRGRDVQGAA</sequence>
<keyword evidence="2" id="KW-0647">Proteasome</keyword>
<evidence type="ECO:0000313" key="2">
    <source>
        <dbReference type="EMBL" id="CAA9374644.1"/>
    </source>
</evidence>
<name>A0A6J4N596_9ACTN</name>
<dbReference type="AlphaFoldDB" id="A0A6J4N596"/>
<evidence type="ECO:0000256" key="1">
    <source>
        <dbReference type="SAM" id="MobiDB-lite"/>
    </source>
</evidence>
<gene>
    <name evidence="2" type="ORF">AVDCRST_MAG32-1057</name>
</gene>